<dbReference type="GO" id="GO:0000972">
    <property type="term" value="P:transcription-dependent tethering of RNA polymerase II gene DNA at nuclear periphery"/>
    <property type="evidence" value="ECO:0007669"/>
    <property type="project" value="TreeGrafter"/>
</dbReference>
<name>A0AAD5RXV5_9PEZI</name>
<dbReference type="InterPro" id="IPR007187">
    <property type="entry name" value="Nucleoporin_Nup133/Nup155_C"/>
</dbReference>
<evidence type="ECO:0000259" key="10">
    <source>
        <dbReference type="Pfam" id="PF08801"/>
    </source>
</evidence>
<evidence type="ECO:0000256" key="3">
    <source>
        <dbReference type="ARBA" id="ARBA00022448"/>
    </source>
</evidence>
<keyword evidence="4" id="KW-0509">mRNA transport</keyword>
<dbReference type="PANTHER" id="PTHR13405">
    <property type="entry name" value="NUCLEAR PORE COMPLEX PROTEIN NUP133"/>
    <property type="match status" value="1"/>
</dbReference>
<evidence type="ECO:0000256" key="5">
    <source>
        <dbReference type="ARBA" id="ARBA00022927"/>
    </source>
</evidence>
<evidence type="ECO:0000256" key="4">
    <source>
        <dbReference type="ARBA" id="ARBA00022816"/>
    </source>
</evidence>
<dbReference type="FunFam" id="2.130.10.10:FF:001057">
    <property type="entry name" value="Nuclear pore complex subunit Nup133, putative"/>
    <property type="match status" value="1"/>
</dbReference>
<feature type="domain" description="Nucleoporin Nup133/Nup155-like N-terminal" evidence="10">
    <location>
        <begin position="114"/>
        <end position="568"/>
    </location>
</feature>
<keyword evidence="3" id="KW-0813">Transport</keyword>
<dbReference type="EMBL" id="JAKWBI020000030">
    <property type="protein sequence ID" value="KAJ2905545.1"/>
    <property type="molecule type" value="Genomic_DNA"/>
</dbReference>
<keyword evidence="6" id="KW-0811">Translocation</keyword>
<protein>
    <submittedName>
        <fullName evidence="11">133 kDa nucleoporin</fullName>
    </submittedName>
</protein>
<dbReference type="InterPro" id="IPR014908">
    <property type="entry name" value="Nucleoporin_Nup133/Nup155_N"/>
</dbReference>
<dbReference type="Gene3D" id="2.130.10.10">
    <property type="entry name" value="YVTN repeat-like/Quinoprotein amine dehydrogenase"/>
    <property type="match status" value="1"/>
</dbReference>
<gene>
    <name evidence="11" type="ORF">MKZ38_005189</name>
</gene>
<dbReference type="GO" id="GO:0031080">
    <property type="term" value="C:nuclear pore outer ring"/>
    <property type="evidence" value="ECO:0007669"/>
    <property type="project" value="TreeGrafter"/>
</dbReference>
<accession>A0AAD5RXV5</accession>
<feature type="compositionally biased region" description="Basic and acidic residues" evidence="8">
    <location>
        <begin position="1105"/>
        <end position="1114"/>
    </location>
</feature>
<dbReference type="SUPFAM" id="SSF117289">
    <property type="entry name" value="Nucleoporin domain"/>
    <property type="match status" value="1"/>
</dbReference>
<keyword evidence="5" id="KW-0653">Protein transport</keyword>
<evidence type="ECO:0000256" key="8">
    <source>
        <dbReference type="SAM" id="MobiDB-lite"/>
    </source>
</evidence>
<evidence type="ECO:0000313" key="11">
    <source>
        <dbReference type="EMBL" id="KAJ2905545.1"/>
    </source>
</evidence>
<dbReference type="Pfam" id="PF08801">
    <property type="entry name" value="Nucleoporin_N"/>
    <property type="match status" value="1"/>
</dbReference>
<feature type="domain" description="Nucleoporin Nup133/Nup155-like C-terminal" evidence="9">
    <location>
        <begin position="679"/>
        <end position="1346"/>
    </location>
</feature>
<dbReference type="GO" id="GO:0016973">
    <property type="term" value="P:poly(A)+ mRNA export from nucleus"/>
    <property type="evidence" value="ECO:0007669"/>
    <property type="project" value="TreeGrafter"/>
</dbReference>
<evidence type="ECO:0000256" key="2">
    <source>
        <dbReference type="ARBA" id="ARBA00005569"/>
    </source>
</evidence>
<dbReference type="InterPro" id="IPR015943">
    <property type="entry name" value="WD40/YVTN_repeat-like_dom_sf"/>
</dbReference>
<comment type="caution">
    <text evidence="11">The sequence shown here is derived from an EMBL/GenBank/DDBJ whole genome shotgun (WGS) entry which is preliminary data.</text>
</comment>
<dbReference type="Pfam" id="PF03177">
    <property type="entry name" value="Nucleoporin_C"/>
    <property type="match status" value="1"/>
</dbReference>
<dbReference type="GO" id="GO:0006606">
    <property type="term" value="P:protein import into nucleus"/>
    <property type="evidence" value="ECO:0007669"/>
    <property type="project" value="TreeGrafter"/>
</dbReference>
<comment type="similarity">
    <text evidence="2">Belongs to the nucleoporin Nup133 family.</text>
</comment>
<proteinExistence type="inferred from homology"/>
<feature type="region of interest" description="Disordered" evidence="8">
    <location>
        <begin position="1090"/>
        <end position="1114"/>
    </location>
</feature>
<comment type="subcellular location">
    <subcellularLocation>
        <location evidence="1">Nucleus envelope</location>
    </subcellularLocation>
</comment>
<dbReference type="InterPro" id="IPR037624">
    <property type="entry name" value="Nup133-like"/>
</dbReference>
<evidence type="ECO:0000256" key="1">
    <source>
        <dbReference type="ARBA" id="ARBA00004259"/>
    </source>
</evidence>
<evidence type="ECO:0000313" key="12">
    <source>
        <dbReference type="Proteomes" id="UP001201980"/>
    </source>
</evidence>
<evidence type="ECO:0000256" key="7">
    <source>
        <dbReference type="ARBA" id="ARBA00023242"/>
    </source>
</evidence>
<feature type="region of interest" description="Disordered" evidence="8">
    <location>
        <begin position="1"/>
        <end position="107"/>
    </location>
</feature>
<feature type="compositionally biased region" description="Basic and acidic residues" evidence="8">
    <location>
        <begin position="60"/>
        <end position="79"/>
    </location>
</feature>
<dbReference type="GO" id="GO:0017056">
    <property type="term" value="F:structural constituent of nuclear pore"/>
    <property type="evidence" value="ECO:0007669"/>
    <property type="project" value="InterPro"/>
</dbReference>
<keyword evidence="7" id="KW-0539">Nucleus</keyword>
<keyword evidence="12" id="KW-1185">Reference proteome</keyword>
<dbReference type="PANTHER" id="PTHR13405:SF11">
    <property type="entry name" value="NUCLEAR PORE COMPLEX PROTEIN NUP133"/>
    <property type="match status" value="1"/>
</dbReference>
<dbReference type="Proteomes" id="UP001201980">
    <property type="component" value="Unassembled WGS sequence"/>
</dbReference>
<evidence type="ECO:0000259" key="9">
    <source>
        <dbReference type="Pfam" id="PF03177"/>
    </source>
</evidence>
<evidence type="ECO:0000256" key="6">
    <source>
        <dbReference type="ARBA" id="ARBA00023010"/>
    </source>
</evidence>
<dbReference type="Gene3D" id="1.20.58.1380">
    <property type="match status" value="1"/>
</dbReference>
<feature type="compositionally biased region" description="Polar residues" evidence="8">
    <location>
        <begin position="1090"/>
        <end position="1104"/>
    </location>
</feature>
<organism evidence="11 12">
    <name type="scientific">Zalerion maritima</name>
    <dbReference type="NCBI Taxonomy" id="339359"/>
    <lineage>
        <taxon>Eukaryota</taxon>
        <taxon>Fungi</taxon>
        <taxon>Dikarya</taxon>
        <taxon>Ascomycota</taxon>
        <taxon>Pezizomycotina</taxon>
        <taxon>Sordariomycetes</taxon>
        <taxon>Lulworthiomycetidae</taxon>
        <taxon>Lulworthiales</taxon>
        <taxon>Lulworthiaceae</taxon>
        <taxon>Zalerion</taxon>
    </lineage>
</organism>
<sequence length="1379" mass="154366">MFTPSASAEREGPARGTRSRRRQRPTSSDSLHLQPKAKRQRLPLTETIFTNPEAAAPETFEVKPARSSKTTDMRRDGPEKNSAPAPKKEILGVRSKKHKAGERATKGDGSVVLTTNNAYVVSKLVALPDRLKGDANARNHGTIDLNGYALSLSHTHAIVWAYAAPQQSPETFTFLLPYPSARQSDPLPLGALVSASASTHEPGLVVVMPISGKITYWESILSAATLDLMRQQRNGVEDSIPGMFHGETVAQMLNAEPAGFILAFSSGRVAHMSVRDTQGRPSISVQFLRGSLGSTPSGIFGSIRTVFSHSGGRGDIVAVRCDRSPTKRGERVVVAATAKGKLHGWKVQRTGAHDSLVDHDARDALLNNIQAAAPEKFTECSPETFEIVDFIFAPKGLENKYMAMTRLSEATRSDDDSIQQLIVLTSLRTQAGCFYCLCELILSLGSYQVGMVRPINAYSSPVSALALSKPRLYIPKPALVAYIVFDRAVVIASIAALPESPDFQLHQDAHILQSTFEDVIDLQQDNSTEIVASGFEEPHQGPDESRSHRFKTRNPAAVVLVRGAGVVRVATNDIDRFASECPPQVTARSKLEQAVVYGIKGDHLLTFSGRRDHPFTHKEMCAAAVELSNDVVASKIPLFSTMTTSMENHIEARSEALNRLMAQLNAMHIEIDRATRWTLLQNAEKMHVAGVLWKKHEAYTEERRAQGLDPKSLVAEIVEFIHADQKHDVNIKAGEVDRVRHWFLHDVWRLEIFIAWAYEVVKSIYKDRLKDELNLSRYIFEAAHIGSTGLSSGLDYRRNKLGSYGLGAERLENGILVAGYEGLPEPWTATNFVTNNVGRTAELCDRWLTSHGNHQNLDQVTMQAMRELLPKITDNWLVALQEHVRWALTPGNPHTHDNQARLSFAHECQKAYDDRHTHLVKLIAYGLWNDTLEVAEKHKAIPTMAEIMVHEIMTLQARRADPTLEEEELTRTSQRMREIDLAVGENFEKYGDSFAFATYDVLLRLQGVEAVLDFTPDKYGYSTRFLRSRPDLEKISWINDIEKEHDIDHAAETLVTLGLTTEQQVWNKKVELSLGKLALMAEDEKEVNSSPSSTNLFNFSGSNGESREKTAKKEGRISAIDNQLEMIKIQDSIYSQVFPTLQNALDESAELQLAMETHGVLVPKNHKAARQLFENALSRLLRHEVLEPLTLIDILTWIYIPRYGNDEVPQTQFYYALRVSAMSLQGDVLKNTLKLIWRRQYLRDEWAAFNESTTLQSDDAVTEAAQKTMLYETCYYVEHNFPDPNTNQQYKPIPSSQILGLYTHELDSRFDGKPPGQRKSLMLAMKDEDEKLRDLIEHHRLGNWTTATAYAAEGMVMSEMDQMTKRGAMTGQMNGNTMK</sequence>
<reference evidence="11" key="1">
    <citation type="submission" date="2022-07" db="EMBL/GenBank/DDBJ databases">
        <title>Draft genome sequence of Zalerion maritima ATCC 34329, a (micro)plastics degrading marine fungus.</title>
        <authorList>
            <person name="Paco A."/>
            <person name="Goncalves M.F.M."/>
            <person name="Rocha-Santos T.A.P."/>
            <person name="Alves A."/>
        </authorList>
    </citation>
    <scope>NUCLEOTIDE SEQUENCE</scope>
    <source>
        <strain evidence="11">ATCC 34329</strain>
    </source>
</reference>